<dbReference type="AlphaFoldDB" id="A0A4Q7X0G3"/>
<reference evidence="3 4" key="1">
    <citation type="journal article" date="2015" name="Stand. Genomic Sci.">
        <title>Genomic Encyclopedia of Bacterial and Archaeal Type Strains, Phase III: the genomes of soil and plant-associated and newly described type strains.</title>
        <authorList>
            <person name="Whitman W.B."/>
            <person name="Woyke T."/>
            <person name="Klenk H.P."/>
            <person name="Zhou Y."/>
            <person name="Lilburn T.G."/>
            <person name="Beck B.J."/>
            <person name="De Vos P."/>
            <person name="Vandamme P."/>
            <person name="Eisen J.A."/>
            <person name="Garrity G."/>
            <person name="Hugenholtz P."/>
            <person name="Kyrpides N.C."/>
        </authorList>
    </citation>
    <scope>NUCLEOTIDE SEQUENCE [LARGE SCALE GENOMIC DNA]</scope>
    <source>
        <strain evidence="3 4">VKM Ac-2540</strain>
    </source>
</reference>
<evidence type="ECO:0000313" key="4">
    <source>
        <dbReference type="Proteomes" id="UP000292027"/>
    </source>
</evidence>
<keyword evidence="4" id="KW-1185">Reference proteome</keyword>
<protein>
    <submittedName>
        <fullName evidence="3">Acetyl esterase/lipase</fullName>
    </submittedName>
</protein>
<gene>
    <name evidence="3" type="ORF">EV645_3908</name>
</gene>
<dbReference type="PANTHER" id="PTHR48081:SF13">
    <property type="entry name" value="ALPHA_BETA HYDROLASE"/>
    <property type="match status" value="1"/>
</dbReference>
<name>A0A4Q7X0G3_9ACTN</name>
<dbReference type="PANTHER" id="PTHR48081">
    <property type="entry name" value="AB HYDROLASE SUPERFAMILY PROTEIN C4A8.06C"/>
    <property type="match status" value="1"/>
</dbReference>
<dbReference type="EMBL" id="SHKR01000012">
    <property type="protein sequence ID" value="RZU16352.1"/>
    <property type="molecule type" value="Genomic_DNA"/>
</dbReference>
<dbReference type="RefSeq" id="WP_130445270.1">
    <property type="nucleotide sequence ID" value="NZ_SHKR01000012.1"/>
</dbReference>
<feature type="domain" description="BD-FAE-like" evidence="2">
    <location>
        <begin position="34"/>
        <end position="243"/>
    </location>
</feature>
<dbReference type="SUPFAM" id="SSF53474">
    <property type="entry name" value="alpha/beta-Hydrolases"/>
    <property type="match status" value="1"/>
</dbReference>
<evidence type="ECO:0000256" key="1">
    <source>
        <dbReference type="ARBA" id="ARBA00022801"/>
    </source>
</evidence>
<dbReference type="GO" id="GO:0016787">
    <property type="term" value="F:hydrolase activity"/>
    <property type="evidence" value="ECO:0007669"/>
    <property type="project" value="UniProtKB-KW"/>
</dbReference>
<proteinExistence type="predicted"/>
<dbReference type="InterPro" id="IPR050300">
    <property type="entry name" value="GDXG_lipolytic_enzyme"/>
</dbReference>
<keyword evidence="1" id="KW-0378">Hydrolase</keyword>
<evidence type="ECO:0000259" key="2">
    <source>
        <dbReference type="Pfam" id="PF20434"/>
    </source>
</evidence>
<organism evidence="3 4">
    <name type="scientific">Kribbella rubisoli</name>
    <dbReference type="NCBI Taxonomy" id="3075929"/>
    <lineage>
        <taxon>Bacteria</taxon>
        <taxon>Bacillati</taxon>
        <taxon>Actinomycetota</taxon>
        <taxon>Actinomycetes</taxon>
        <taxon>Propionibacteriales</taxon>
        <taxon>Kribbellaceae</taxon>
        <taxon>Kribbella</taxon>
    </lineage>
</organism>
<evidence type="ECO:0000313" key="3">
    <source>
        <dbReference type="EMBL" id="RZU16352.1"/>
    </source>
</evidence>
<dbReference type="Gene3D" id="3.40.50.1820">
    <property type="entry name" value="alpha/beta hydrolase"/>
    <property type="match status" value="1"/>
</dbReference>
<sequence length="283" mass="30318">MSWRAGLGTTDDEHDIVVERDLVYATVDGAELRLDIYRSAGPDAPVVVYAHGGGWIRGNKVEDGAKRLGPLTAYGVTVVSVDYRLAPHAVFPQQLHDLKGAVRWLRAHESRLGLPTRRLGIWGSSAGAYLGSLLALSEGDTALEGAVGGNLDQSSAVQAVVHWFGPADLESSAARSELEARLVPFRFEAELLGISDPAELAERARGFSLLSRVSPQAPPFLIAHGDRDRIVLSSEGLSLHQALAHAGARSRFELLANAGHEDAEFDSAPTLASTAAWLRTMLM</sequence>
<accession>A0A4Q7X0G3</accession>
<dbReference type="InterPro" id="IPR049492">
    <property type="entry name" value="BD-FAE-like_dom"/>
</dbReference>
<comment type="caution">
    <text evidence="3">The sequence shown here is derived from an EMBL/GenBank/DDBJ whole genome shotgun (WGS) entry which is preliminary data.</text>
</comment>
<dbReference type="Proteomes" id="UP000292027">
    <property type="component" value="Unassembled WGS sequence"/>
</dbReference>
<dbReference type="InterPro" id="IPR029058">
    <property type="entry name" value="AB_hydrolase_fold"/>
</dbReference>
<dbReference type="OrthoDB" id="9803828at2"/>
<dbReference type="Pfam" id="PF20434">
    <property type="entry name" value="BD-FAE"/>
    <property type="match status" value="1"/>
</dbReference>